<keyword evidence="4" id="KW-1185">Reference proteome</keyword>
<dbReference type="OrthoDB" id="10358336at2759"/>
<dbReference type="AlphaFoldDB" id="M2SAA8"/>
<evidence type="ECO:0000313" key="3">
    <source>
        <dbReference type="EMBL" id="EMD64253.1"/>
    </source>
</evidence>
<feature type="region of interest" description="Disordered" evidence="1">
    <location>
        <begin position="52"/>
        <end position="71"/>
    </location>
</feature>
<proteinExistence type="predicted"/>
<dbReference type="GeneID" id="19136722"/>
<protein>
    <recommendedName>
        <fullName evidence="5">Secreted protein</fullName>
    </recommendedName>
</protein>
<gene>
    <name evidence="3" type="ORF">COCSADRAFT_322966</name>
</gene>
<keyword evidence="2" id="KW-0732">Signal</keyword>
<evidence type="ECO:0000313" key="4">
    <source>
        <dbReference type="Proteomes" id="UP000016934"/>
    </source>
</evidence>
<evidence type="ECO:0000256" key="1">
    <source>
        <dbReference type="SAM" id="MobiDB-lite"/>
    </source>
</evidence>
<feature type="compositionally biased region" description="Polar residues" evidence="1">
    <location>
        <begin position="52"/>
        <end position="62"/>
    </location>
</feature>
<dbReference type="Proteomes" id="UP000016934">
    <property type="component" value="Unassembled WGS sequence"/>
</dbReference>
<dbReference type="EMBL" id="KB445643">
    <property type="protein sequence ID" value="EMD64253.1"/>
    <property type="molecule type" value="Genomic_DNA"/>
</dbReference>
<feature type="chain" id="PRO_5004024845" description="Secreted protein" evidence="2">
    <location>
        <begin position="21"/>
        <end position="121"/>
    </location>
</feature>
<evidence type="ECO:0000256" key="2">
    <source>
        <dbReference type="SAM" id="SignalP"/>
    </source>
</evidence>
<evidence type="ECO:0008006" key="5">
    <source>
        <dbReference type="Google" id="ProtNLM"/>
    </source>
</evidence>
<reference evidence="3 4" key="1">
    <citation type="journal article" date="2012" name="PLoS Pathog.">
        <title>Diverse lifestyles and strategies of plant pathogenesis encoded in the genomes of eighteen Dothideomycetes fungi.</title>
        <authorList>
            <person name="Ohm R.A."/>
            <person name="Feau N."/>
            <person name="Henrissat B."/>
            <person name="Schoch C.L."/>
            <person name="Horwitz B.A."/>
            <person name="Barry K.W."/>
            <person name="Condon B.J."/>
            <person name="Copeland A.C."/>
            <person name="Dhillon B."/>
            <person name="Glaser F."/>
            <person name="Hesse C.N."/>
            <person name="Kosti I."/>
            <person name="LaButti K."/>
            <person name="Lindquist E.A."/>
            <person name="Lucas S."/>
            <person name="Salamov A.A."/>
            <person name="Bradshaw R.E."/>
            <person name="Ciuffetti L."/>
            <person name="Hamelin R.C."/>
            <person name="Kema G.H.J."/>
            <person name="Lawrence C."/>
            <person name="Scott J.A."/>
            <person name="Spatafora J.W."/>
            <person name="Turgeon B.G."/>
            <person name="de Wit P.J.G.M."/>
            <person name="Zhong S."/>
            <person name="Goodwin S.B."/>
            <person name="Grigoriev I.V."/>
        </authorList>
    </citation>
    <scope>NUCLEOTIDE SEQUENCE [LARGE SCALE GENOMIC DNA]</scope>
    <source>
        <strain evidence="4">ND90Pr / ATCC 201652</strain>
    </source>
</reference>
<sequence length="121" mass="13421">MYSSTFYLLASISLLQQVRPQLPLCGSCVSIHPLIHPRHRDTDKNNTSVIVESGQGSMSNPTWRALPRPGWSQQPAARSRCLFSIPPTATARLCLLIPRQATVPVGSPKCRHRSREALPHD</sequence>
<feature type="signal peptide" evidence="2">
    <location>
        <begin position="1"/>
        <end position="20"/>
    </location>
</feature>
<organism evidence="3 4">
    <name type="scientific">Cochliobolus sativus (strain ND90Pr / ATCC 201652)</name>
    <name type="common">Common root rot and spot blotch fungus</name>
    <name type="synonym">Bipolaris sorokiniana</name>
    <dbReference type="NCBI Taxonomy" id="665912"/>
    <lineage>
        <taxon>Eukaryota</taxon>
        <taxon>Fungi</taxon>
        <taxon>Dikarya</taxon>
        <taxon>Ascomycota</taxon>
        <taxon>Pezizomycotina</taxon>
        <taxon>Dothideomycetes</taxon>
        <taxon>Pleosporomycetidae</taxon>
        <taxon>Pleosporales</taxon>
        <taxon>Pleosporineae</taxon>
        <taxon>Pleosporaceae</taxon>
        <taxon>Bipolaris</taxon>
    </lineage>
</organism>
<dbReference type="HOGENOM" id="CLU_2037872_0_0_1"/>
<accession>M2SAA8</accession>
<dbReference type="RefSeq" id="XP_007700099.1">
    <property type="nucleotide sequence ID" value="XM_007701909.1"/>
</dbReference>
<name>M2SAA8_COCSN</name>
<dbReference type="KEGG" id="bsc:COCSADRAFT_322966"/>
<reference evidence="4" key="2">
    <citation type="journal article" date="2013" name="PLoS Genet.">
        <title>Comparative genome structure, secondary metabolite, and effector coding capacity across Cochliobolus pathogens.</title>
        <authorList>
            <person name="Condon B.J."/>
            <person name="Leng Y."/>
            <person name="Wu D."/>
            <person name="Bushley K.E."/>
            <person name="Ohm R.A."/>
            <person name="Otillar R."/>
            <person name="Martin J."/>
            <person name="Schackwitz W."/>
            <person name="Grimwood J."/>
            <person name="MohdZainudin N."/>
            <person name="Xue C."/>
            <person name="Wang R."/>
            <person name="Manning V.A."/>
            <person name="Dhillon B."/>
            <person name="Tu Z.J."/>
            <person name="Steffenson B.J."/>
            <person name="Salamov A."/>
            <person name="Sun H."/>
            <person name="Lowry S."/>
            <person name="LaButti K."/>
            <person name="Han J."/>
            <person name="Copeland A."/>
            <person name="Lindquist E."/>
            <person name="Barry K."/>
            <person name="Schmutz J."/>
            <person name="Baker S.E."/>
            <person name="Ciuffetti L.M."/>
            <person name="Grigoriev I.V."/>
            <person name="Zhong S."/>
            <person name="Turgeon B.G."/>
        </authorList>
    </citation>
    <scope>NUCLEOTIDE SEQUENCE [LARGE SCALE GENOMIC DNA]</scope>
    <source>
        <strain evidence="4">ND90Pr / ATCC 201652</strain>
    </source>
</reference>